<feature type="compositionally biased region" description="Polar residues" evidence="1">
    <location>
        <begin position="57"/>
        <end position="67"/>
    </location>
</feature>
<feature type="region of interest" description="Disordered" evidence="1">
    <location>
        <begin position="135"/>
        <end position="163"/>
    </location>
</feature>
<proteinExistence type="predicted"/>
<evidence type="ECO:0000256" key="1">
    <source>
        <dbReference type="SAM" id="MobiDB-lite"/>
    </source>
</evidence>
<feature type="compositionally biased region" description="Basic and acidic residues" evidence="1">
    <location>
        <begin position="148"/>
        <end position="163"/>
    </location>
</feature>
<evidence type="ECO:0000313" key="2">
    <source>
        <dbReference type="EMBL" id="EFX61865.1"/>
    </source>
</evidence>
<dbReference type="HOGENOM" id="CLU_1628716_0_0_1"/>
<feature type="region of interest" description="Disordered" evidence="1">
    <location>
        <begin position="44"/>
        <end position="73"/>
    </location>
</feature>
<dbReference type="Proteomes" id="UP000000305">
    <property type="component" value="Unassembled WGS sequence"/>
</dbReference>
<gene>
    <name evidence="2" type="ORF">DAPPUDRAFT_271622</name>
</gene>
<organism evidence="2 3">
    <name type="scientific">Daphnia pulex</name>
    <name type="common">Water flea</name>
    <dbReference type="NCBI Taxonomy" id="6669"/>
    <lineage>
        <taxon>Eukaryota</taxon>
        <taxon>Metazoa</taxon>
        <taxon>Ecdysozoa</taxon>
        <taxon>Arthropoda</taxon>
        <taxon>Crustacea</taxon>
        <taxon>Branchiopoda</taxon>
        <taxon>Diplostraca</taxon>
        <taxon>Cladocera</taxon>
        <taxon>Anomopoda</taxon>
        <taxon>Daphniidae</taxon>
        <taxon>Daphnia</taxon>
    </lineage>
</organism>
<sequence length="163" mass="18009">MPSLGSNLRSSTPHIAALITRLLPVEHKCILLQCVRLFNKNPVEESETDLPPHNGNELEQQHSSSPANDMMSKDSCASTVLLSCLASEPELEPQSETDHHPSTSFNDTMTAVPKLYYYSVIEISAGIQIEALEGERVTAQQSSSKKKKNEESKEEEKADTRLS</sequence>
<dbReference type="KEGG" id="dpx:DAPPUDRAFT_271622"/>
<feature type="region of interest" description="Disordered" evidence="1">
    <location>
        <begin position="87"/>
        <end position="106"/>
    </location>
</feature>
<dbReference type="AlphaFoldDB" id="E9I2B5"/>
<reference evidence="2 3" key="1">
    <citation type="journal article" date="2011" name="Science">
        <title>The ecoresponsive genome of Daphnia pulex.</title>
        <authorList>
            <person name="Colbourne J.K."/>
            <person name="Pfrender M.E."/>
            <person name="Gilbert D."/>
            <person name="Thomas W.K."/>
            <person name="Tucker A."/>
            <person name="Oakley T.H."/>
            <person name="Tokishita S."/>
            <person name="Aerts A."/>
            <person name="Arnold G.J."/>
            <person name="Basu M.K."/>
            <person name="Bauer D.J."/>
            <person name="Caceres C.E."/>
            <person name="Carmel L."/>
            <person name="Casola C."/>
            <person name="Choi J.H."/>
            <person name="Detter J.C."/>
            <person name="Dong Q."/>
            <person name="Dusheyko S."/>
            <person name="Eads B.D."/>
            <person name="Frohlich T."/>
            <person name="Geiler-Samerotte K.A."/>
            <person name="Gerlach D."/>
            <person name="Hatcher P."/>
            <person name="Jogdeo S."/>
            <person name="Krijgsveld J."/>
            <person name="Kriventseva E.V."/>
            <person name="Kultz D."/>
            <person name="Laforsch C."/>
            <person name="Lindquist E."/>
            <person name="Lopez J."/>
            <person name="Manak J.R."/>
            <person name="Muller J."/>
            <person name="Pangilinan J."/>
            <person name="Patwardhan R.P."/>
            <person name="Pitluck S."/>
            <person name="Pritham E.J."/>
            <person name="Rechtsteiner A."/>
            <person name="Rho M."/>
            <person name="Rogozin I.B."/>
            <person name="Sakarya O."/>
            <person name="Salamov A."/>
            <person name="Schaack S."/>
            <person name="Shapiro H."/>
            <person name="Shiga Y."/>
            <person name="Skalitzky C."/>
            <person name="Smith Z."/>
            <person name="Souvorov A."/>
            <person name="Sung W."/>
            <person name="Tang Z."/>
            <person name="Tsuchiya D."/>
            <person name="Tu H."/>
            <person name="Vos H."/>
            <person name="Wang M."/>
            <person name="Wolf Y.I."/>
            <person name="Yamagata H."/>
            <person name="Yamada T."/>
            <person name="Ye Y."/>
            <person name="Shaw J.R."/>
            <person name="Andrews J."/>
            <person name="Crease T.J."/>
            <person name="Tang H."/>
            <person name="Lucas S.M."/>
            <person name="Robertson H.M."/>
            <person name="Bork P."/>
            <person name="Koonin E.V."/>
            <person name="Zdobnov E.M."/>
            <person name="Grigoriev I.V."/>
            <person name="Lynch M."/>
            <person name="Boore J.L."/>
        </authorList>
    </citation>
    <scope>NUCLEOTIDE SEQUENCE [LARGE SCALE GENOMIC DNA]</scope>
</reference>
<dbReference type="EMBL" id="GL734038">
    <property type="protein sequence ID" value="EFX61865.1"/>
    <property type="molecule type" value="Genomic_DNA"/>
</dbReference>
<evidence type="ECO:0000313" key="3">
    <source>
        <dbReference type="Proteomes" id="UP000000305"/>
    </source>
</evidence>
<accession>E9I2B5</accession>
<protein>
    <submittedName>
        <fullName evidence="2">Uncharacterized protein</fullName>
    </submittedName>
</protein>
<name>E9I2B5_DAPPU</name>
<dbReference type="InParanoid" id="E9I2B5"/>
<keyword evidence="3" id="KW-1185">Reference proteome</keyword>